<sequence length="60" mass="7034">MELHHWALPRIPSSRDGIRKADMCGPNCLLDWSSVLSIQSFWHSTVRLVLKIDKFFYSML</sequence>
<reference evidence="1 2" key="1">
    <citation type="submission" date="2018-10" db="EMBL/GenBank/DDBJ databases">
        <title>Genome sequences of five Lactobacillus pentosus strains isolated from brines of traditionally fermented spanish-style green table olives and differences between them.</title>
        <authorList>
            <person name="Jimenez Diaz R."/>
        </authorList>
    </citation>
    <scope>NUCLEOTIDE SEQUENCE [LARGE SCALE GENOMIC DNA]</scope>
    <source>
        <strain evidence="1 2">IG10</strain>
    </source>
</reference>
<protein>
    <submittedName>
        <fullName evidence="1">Uncharacterized protein</fullName>
    </submittedName>
</protein>
<name>A0ABD7IR65_LACPE</name>
<dbReference type="EMBL" id="RDCJ01000073">
    <property type="protein sequence ID" value="RMW48781.1"/>
    <property type="molecule type" value="Genomic_DNA"/>
</dbReference>
<dbReference type="Proteomes" id="UP000276249">
    <property type="component" value="Unassembled WGS sequence"/>
</dbReference>
<gene>
    <name evidence="1" type="ORF">D6U18_07645</name>
</gene>
<evidence type="ECO:0000313" key="1">
    <source>
        <dbReference type="EMBL" id="RMW48781.1"/>
    </source>
</evidence>
<organism evidence="1 2">
    <name type="scientific">Lactiplantibacillus pentosus</name>
    <name type="common">Lactobacillus pentosus</name>
    <dbReference type="NCBI Taxonomy" id="1589"/>
    <lineage>
        <taxon>Bacteria</taxon>
        <taxon>Bacillati</taxon>
        <taxon>Bacillota</taxon>
        <taxon>Bacilli</taxon>
        <taxon>Lactobacillales</taxon>
        <taxon>Lactobacillaceae</taxon>
        <taxon>Lactiplantibacillus</taxon>
    </lineage>
</organism>
<accession>A0ABD7IR65</accession>
<dbReference type="AlphaFoldDB" id="A0ABD7IR65"/>
<evidence type="ECO:0000313" key="2">
    <source>
        <dbReference type="Proteomes" id="UP000276249"/>
    </source>
</evidence>
<comment type="caution">
    <text evidence="1">The sequence shown here is derived from an EMBL/GenBank/DDBJ whole genome shotgun (WGS) entry which is preliminary data.</text>
</comment>
<proteinExistence type="predicted"/>